<dbReference type="Pfam" id="PF21235">
    <property type="entry name" value="UBA_ARI1"/>
    <property type="match status" value="1"/>
</dbReference>
<organism evidence="7 8">
    <name type="scientific">Brachionus plicatilis</name>
    <name type="common">Marine rotifer</name>
    <name type="synonym">Brachionus muelleri</name>
    <dbReference type="NCBI Taxonomy" id="10195"/>
    <lineage>
        <taxon>Eukaryota</taxon>
        <taxon>Metazoa</taxon>
        <taxon>Spiralia</taxon>
        <taxon>Gnathifera</taxon>
        <taxon>Rotifera</taxon>
        <taxon>Eurotatoria</taxon>
        <taxon>Monogononta</taxon>
        <taxon>Pseudotrocha</taxon>
        <taxon>Ploima</taxon>
        <taxon>Brachionidae</taxon>
        <taxon>Brachionus</taxon>
    </lineage>
</organism>
<evidence type="ECO:0000256" key="1">
    <source>
        <dbReference type="ARBA" id="ARBA00022723"/>
    </source>
</evidence>
<feature type="region of interest" description="Disordered" evidence="4">
    <location>
        <begin position="1"/>
        <end position="96"/>
    </location>
</feature>
<evidence type="ECO:0000256" key="4">
    <source>
        <dbReference type="SAM" id="MobiDB-lite"/>
    </source>
</evidence>
<dbReference type="Gene3D" id="3.30.40.10">
    <property type="entry name" value="Zinc/RING finger domain, C3HC4 (zinc finger)"/>
    <property type="match status" value="1"/>
</dbReference>
<keyword evidence="3" id="KW-0862">Zinc</keyword>
<sequence length="270" mass="31543">MDDNRAKRAVCKHEPDEEEDDDHFYLNNDDDDYDQDEDDYDEYMDDADDTDPSSQARHDQTPSVDILGHNSAGVQSSSYPSYNPNPMSTSNQLSKSLTKRQVELDDEFKYEILTPDKIVEYMAECIKDVNSVLELNPTVTRALLHHFRWDKEKLMERFYDSDQDRLFREAHVVNPARINKRVTSTQSRSGRSKDHCCEICFCQYSEDNMSGLECGHKFCKLCWREYLTTKIIDEGMGQLIKYSMSRKRGLAYFIASYSSYESEIHQSTFQ</sequence>
<evidence type="ECO:0000256" key="3">
    <source>
        <dbReference type="ARBA" id="ARBA00022833"/>
    </source>
</evidence>
<gene>
    <name evidence="7" type="ORF">BpHYR1_001932</name>
</gene>
<keyword evidence="1" id="KW-0479">Metal-binding</keyword>
<keyword evidence="2" id="KW-0863">Zinc-finger</keyword>
<dbReference type="AlphaFoldDB" id="A0A3M7RS57"/>
<feature type="compositionally biased region" description="Basic and acidic residues" evidence="4">
    <location>
        <begin position="1"/>
        <end position="15"/>
    </location>
</feature>
<proteinExistence type="predicted"/>
<evidence type="ECO:0000259" key="5">
    <source>
        <dbReference type="Pfam" id="PF00097"/>
    </source>
</evidence>
<dbReference type="InterPro" id="IPR013083">
    <property type="entry name" value="Znf_RING/FYVE/PHD"/>
</dbReference>
<feature type="compositionally biased region" description="Acidic residues" evidence="4">
    <location>
        <begin position="16"/>
        <end position="51"/>
    </location>
</feature>
<feature type="compositionally biased region" description="Low complexity" evidence="4">
    <location>
        <begin position="76"/>
        <end position="91"/>
    </location>
</feature>
<feature type="domain" description="E3 ubiquitin-protein ligase ARIH1-like UBA-like" evidence="6">
    <location>
        <begin position="120"/>
        <end position="160"/>
    </location>
</feature>
<evidence type="ECO:0000259" key="6">
    <source>
        <dbReference type="Pfam" id="PF21235"/>
    </source>
</evidence>
<feature type="domain" description="Zinc finger C3HC4 RING-type" evidence="5">
    <location>
        <begin position="197"/>
        <end position="228"/>
    </location>
</feature>
<keyword evidence="8" id="KW-1185">Reference proteome</keyword>
<name>A0A3M7RS57_BRAPC</name>
<accession>A0A3M7RS57</accession>
<dbReference type="STRING" id="10195.A0A3M7RS57"/>
<dbReference type="EMBL" id="REGN01002797">
    <property type="protein sequence ID" value="RNA26138.1"/>
    <property type="molecule type" value="Genomic_DNA"/>
</dbReference>
<keyword evidence="7" id="KW-0436">Ligase</keyword>
<dbReference type="SUPFAM" id="SSF57850">
    <property type="entry name" value="RING/U-box"/>
    <property type="match status" value="1"/>
</dbReference>
<dbReference type="InterPro" id="IPR018957">
    <property type="entry name" value="Znf_C3HC4_RING-type"/>
</dbReference>
<dbReference type="OrthoDB" id="10009520at2759"/>
<dbReference type="Pfam" id="PF00097">
    <property type="entry name" value="zf-C3HC4"/>
    <property type="match status" value="1"/>
</dbReference>
<dbReference type="InterPro" id="IPR048962">
    <property type="entry name" value="ARIH1-like_UBL"/>
</dbReference>
<evidence type="ECO:0000256" key="2">
    <source>
        <dbReference type="ARBA" id="ARBA00022771"/>
    </source>
</evidence>
<dbReference type="GO" id="GO:0016874">
    <property type="term" value="F:ligase activity"/>
    <property type="evidence" value="ECO:0007669"/>
    <property type="project" value="UniProtKB-KW"/>
</dbReference>
<dbReference type="Proteomes" id="UP000276133">
    <property type="component" value="Unassembled WGS sequence"/>
</dbReference>
<reference evidence="7 8" key="1">
    <citation type="journal article" date="2018" name="Sci. Rep.">
        <title>Genomic signatures of local adaptation to the degree of environmental predictability in rotifers.</title>
        <authorList>
            <person name="Franch-Gras L."/>
            <person name="Hahn C."/>
            <person name="Garcia-Roger E.M."/>
            <person name="Carmona M.J."/>
            <person name="Serra M."/>
            <person name="Gomez A."/>
        </authorList>
    </citation>
    <scope>NUCLEOTIDE SEQUENCE [LARGE SCALE GENOMIC DNA]</scope>
    <source>
        <strain evidence="7">HYR1</strain>
    </source>
</reference>
<evidence type="ECO:0000313" key="8">
    <source>
        <dbReference type="Proteomes" id="UP000276133"/>
    </source>
</evidence>
<dbReference type="GO" id="GO:0008270">
    <property type="term" value="F:zinc ion binding"/>
    <property type="evidence" value="ECO:0007669"/>
    <property type="project" value="UniProtKB-KW"/>
</dbReference>
<comment type="caution">
    <text evidence="7">The sequence shown here is derived from an EMBL/GenBank/DDBJ whole genome shotgun (WGS) entry which is preliminary data.</text>
</comment>
<protein>
    <submittedName>
        <fullName evidence="7">E3 ubiquitin-ligase arih1-like</fullName>
    </submittedName>
</protein>
<evidence type="ECO:0000313" key="7">
    <source>
        <dbReference type="EMBL" id="RNA26138.1"/>
    </source>
</evidence>